<proteinExistence type="predicted"/>
<dbReference type="EMBL" id="CP061336">
    <property type="protein sequence ID" value="QNU65895.1"/>
    <property type="molecule type" value="Genomic_DNA"/>
</dbReference>
<gene>
    <name evidence="2" type="ORF">EHE19_013475</name>
</gene>
<feature type="transmembrane region" description="Helical" evidence="1">
    <location>
        <begin position="121"/>
        <end position="153"/>
    </location>
</feature>
<dbReference type="Proteomes" id="UP000306409">
    <property type="component" value="Chromosome"/>
</dbReference>
<keyword evidence="1" id="KW-0472">Membrane</keyword>
<evidence type="ECO:0000313" key="2">
    <source>
        <dbReference type="EMBL" id="QNU65895.1"/>
    </source>
</evidence>
<keyword evidence="3" id="KW-1185">Reference proteome</keyword>
<sequence>MGFRYRKSINLGGGFRVNLSKSGVGYSWGTKGYRVTKKAGGGTRKTYSIPGTGLSWTSDSGKGNNKSRSRINNSLNASSYASPEEGNVVYQASDANVKDYATDNTQEFLAAIKKYSLIRAILIWTIVVSAVLMTSMPLMIILTILGISGLIYLRTTQKIHLDYDFDEYGNRRIQMLNQAMEYLCKTKMAWQIDTINANSSTKIHAGAAHSVKRKVNKFKKKTPYFLKTDAICYHVKLRKDNVFILPDRLIVKGKKGWGVIEYSDLNIRVENQVFVESGTVAKDATVIGHAWQYVNKNGGPDKRFKNNRQLPECNYGKIMFQSSTGFNAIIYISNLSNAEAFSNTVSAMIDEAKQARIQEEQEIKHIKQSDDLENIYSAEEITSGKQEKLVSDEVNDSFDANSFEQEILNAFKTNLIDANLPLTYKCKRQNDGTTDIIYKGTKIGSMSLFDDKGWISYKMGANGKWNQVEGDLSELVKHVRKWIRYISNYLN</sequence>
<dbReference type="AlphaFoldDB" id="A0A4V6EN97"/>
<reference evidence="2 3" key="1">
    <citation type="submission" date="2020-09" db="EMBL/GenBank/DDBJ databases">
        <title>Characterization and genome sequencing of Ruminiclostridium sp. nov. MA18.</title>
        <authorList>
            <person name="Rettenmaier R."/>
            <person name="Kowollik M.-L."/>
            <person name="Liebl W."/>
            <person name="Zverlov V."/>
        </authorList>
    </citation>
    <scope>NUCLEOTIDE SEQUENCE [LARGE SCALE GENOMIC DNA]</scope>
    <source>
        <strain evidence="2 3">MA18</strain>
    </source>
</reference>
<evidence type="ECO:0000256" key="1">
    <source>
        <dbReference type="SAM" id="Phobius"/>
    </source>
</evidence>
<keyword evidence="1" id="KW-0812">Transmembrane</keyword>
<dbReference type="OrthoDB" id="983149at2"/>
<protein>
    <submittedName>
        <fullName evidence="2">DUF4236 domain-containing protein</fullName>
    </submittedName>
</protein>
<dbReference type="KEGG" id="rher:EHE19_013475"/>
<keyword evidence="1" id="KW-1133">Transmembrane helix</keyword>
<dbReference type="InterPro" id="IPR025330">
    <property type="entry name" value="DUF4236"/>
</dbReference>
<evidence type="ECO:0000313" key="3">
    <source>
        <dbReference type="Proteomes" id="UP000306409"/>
    </source>
</evidence>
<organism evidence="2 3">
    <name type="scientific">Ruminiclostridium herbifermentans</name>
    <dbReference type="NCBI Taxonomy" id="2488810"/>
    <lineage>
        <taxon>Bacteria</taxon>
        <taxon>Bacillati</taxon>
        <taxon>Bacillota</taxon>
        <taxon>Clostridia</taxon>
        <taxon>Eubacteriales</taxon>
        <taxon>Oscillospiraceae</taxon>
        <taxon>Ruminiclostridium</taxon>
    </lineage>
</organism>
<dbReference type="Pfam" id="PF14020">
    <property type="entry name" value="DUF4236"/>
    <property type="match status" value="1"/>
</dbReference>
<name>A0A4V6EN97_9FIRM</name>
<dbReference type="RefSeq" id="WP_137698818.1">
    <property type="nucleotide sequence ID" value="NZ_CP061336.1"/>
</dbReference>
<accession>A0A4V6EN97</accession>